<gene>
    <name evidence="1" type="ORF">OUZ56_022247</name>
</gene>
<dbReference type="Proteomes" id="UP001234178">
    <property type="component" value="Unassembled WGS sequence"/>
</dbReference>
<name>A0ABR0AVS9_9CRUS</name>
<evidence type="ECO:0008006" key="3">
    <source>
        <dbReference type="Google" id="ProtNLM"/>
    </source>
</evidence>
<keyword evidence="2" id="KW-1185">Reference proteome</keyword>
<organism evidence="1 2">
    <name type="scientific">Daphnia magna</name>
    <dbReference type="NCBI Taxonomy" id="35525"/>
    <lineage>
        <taxon>Eukaryota</taxon>
        <taxon>Metazoa</taxon>
        <taxon>Ecdysozoa</taxon>
        <taxon>Arthropoda</taxon>
        <taxon>Crustacea</taxon>
        <taxon>Branchiopoda</taxon>
        <taxon>Diplostraca</taxon>
        <taxon>Cladocera</taxon>
        <taxon>Anomopoda</taxon>
        <taxon>Daphniidae</taxon>
        <taxon>Daphnia</taxon>
    </lineage>
</organism>
<evidence type="ECO:0000313" key="1">
    <source>
        <dbReference type="EMBL" id="KAK4029241.1"/>
    </source>
</evidence>
<reference evidence="1 2" key="1">
    <citation type="journal article" date="2023" name="Nucleic Acids Res.">
        <title>The hologenome of Daphnia magna reveals possible DNA methylation and microbiome-mediated evolution of the host genome.</title>
        <authorList>
            <person name="Chaturvedi A."/>
            <person name="Li X."/>
            <person name="Dhandapani V."/>
            <person name="Marshall H."/>
            <person name="Kissane S."/>
            <person name="Cuenca-Cambronero M."/>
            <person name="Asole G."/>
            <person name="Calvet F."/>
            <person name="Ruiz-Romero M."/>
            <person name="Marangio P."/>
            <person name="Guigo R."/>
            <person name="Rago D."/>
            <person name="Mirbahai L."/>
            <person name="Eastwood N."/>
            <person name="Colbourne J.K."/>
            <person name="Zhou J."/>
            <person name="Mallon E."/>
            <person name="Orsini L."/>
        </authorList>
    </citation>
    <scope>NUCLEOTIDE SEQUENCE [LARGE SCALE GENOMIC DNA]</scope>
    <source>
        <strain evidence="1">LRV0_1</strain>
    </source>
</reference>
<protein>
    <recommendedName>
        <fullName evidence="3">Secreted protein</fullName>
    </recommendedName>
</protein>
<evidence type="ECO:0000313" key="2">
    <source>
        <dbReference type="Proteomes" id="UP001234178"/>
    </source>
</evidence>
<dbReference type="EMBL" id="JAOYFB010000039">
    <property type="protein sequence ID" value="KAK4029241.1"/>
    <property type="molecule type" value="Genomic_DNA"/>
</dbReference>
<accession>A0ABR0AVS9</accession>
<comment type="caution">
    <text evidence="1">The sequence shown here is derived from an EMBL/GenBank/DDBJ whole genome shotgun (WGS) entry which is preliminary data.</text>
</comment>
<proteinExistence type="predicted"/>
<sequence>MTLLAPSQCALATAPSAAIRNRQMFCTLLHKVFAAFIPCFSCYQHVQADPTSNDSFNYKCLAPRLATSS</sequence>